<accession>A0A314Y270</accession>
<proteinExistence type="predicted"/>
<evidence type="ECO:0000313" key="1">
    <source>
        <dbReference type="EMBL" id="PQQ01975.1"/>
    </source>
</evidence>
<organism evidence="1 2">
    <name type="scientific">Prunus yedoensis var. nudiflora</name>
    <dbReference type="NCBI Taxonomy" id="2094558"/>
    <lineage>
        <taxon>Eukaryota</taxon>
        <taxon>Viridiplantae</taxon>
        <taxon>Streptophyta</taxon>
        <taxon>Embryophyta</taxon>
        <taxon>Tracheophyta</taxon>
        <taxon>Spermatophyta</taxon>
        <taxon>Magnoliopsida</taxon>
        <taxon>eudicotyledons</taxon>
        <taxon>Gunneridae</taxon>
        <taxon>Pentapetalae</taxon>
        <taxon>rosids</taxon>
        <taxon>fabids</taxon>
        <taxon>Rosales</taxon>
        <taxon>Rosaceae</taxon>
        <taxon>Amygdaloideae</taxon>
        <taxon>Amygdaleae</taxon>
        <taxon>Prunus</taxon>
    </lineage>
</organism>
<reference evidence="1 2" key="1">
    <citation type="submission" date="2018-02" db="EMBL/GenBank/DDBJ databases">
        <title>Draft genome of wild Prunus yedoensis var. nudiflora.</title>
        <authorList>
            <person name="Baek S."/>
            <person name="Kim J.-H."/>
            <person name="Choi K."/>
            <person name="Kim G.-B."/>
            <person name="Cho A."/>
            <person name="Jang H."/>
            <person name="Shin C.-H."/>
            <person name="Yu H.-J."/>
            <person name="Mun J.-H."/>
        </authorList>
    </citation>
    <scope>NUCLEOTIDE SEQUENCE [LARGE SCALE GENOMIC DNA]</scope>
    <source>
        <strain evidence="2">cv. Jeju island</strain>
        <tissue evidence="1">Leaf</tissue>
    </source>
</reference>
<keyword evidence="2" id="KW-1185">Reference proteome</keyword>
<sequence length="114" mass="13146">MALGSVAQWVRTQPKDEGFLEKRRWIEWQGSKHVGRVLGNSDIAPCEFDIWCLLLAKGHDSGRRAWFHFGLDRIENWETGQMWHKAEWAARLDHGALGHSHGLTYKRSISTCFA</sequence>
<name>A0A314Y270_PRUYE</name>
<comment type="caution">
    <text evidence="1">The sequence shown here is derived from an EMBL/GenBank/DDBJ whole genome shotgun (WGS) entry which is preliminary data.</text>
</comment>
<evidence type="ECO:0000313" key="2">
    <source>
        <dbReference type="Proteomes" id="UP000250321"/>
    </source>
</evidence>
<protein>
    <submittedName>
        <fullName evidence="1">Uncharacterized protein</fullName>
    </submittedName>
</protein>
<dbReference type="EMBL" id="PJQY01001516">
    <property type="protein sequence ID" value="PQQ01975.1"/>
    <property type="molecule type" value="Genomic_DNA"/>
</dbReference>
<dbReference type="AlphaFoldDB" id="A0A314Y270"/>
<gene>
    <name evidence="1" type="ORF">Pyn_37146</name>
</gene>
<dbReference type="Proteomes" id="UP000250321">
    <property type="component" value="Unassembled WGS sequence"/>
</dbReference>